<sequence length="54" mass="5980">MQRLKYEETRFDDWANLLLEQAILAEGGALEDPAGFVKRINDLMLALSLGSAGK</sequence>
<dbReference type="STRING" id="1454003.AW10_04245"/>
<comment type="caution">
    <text evidence="1">The sequence shown here is derived from an EMBL/GenBank/DDBJ whole genome shotgun (WGS) entry which is preliminary data.</text>
</comment>
<reference evidence="1 2" key="1">
    <citation type="submission" date="2014-02" db="EMBL/GenBank/DDBJ databases">
        <title>Expanding our view of genomic diversity in Candidatus Accumulibacter clades.</title>
        <authorList>
            <person name="Skennerton C.T."/>
            <person name="Barr J.J."/>
            <person name="Slater F.R."/>
            <person name="Bond P.L."/>
            <person name="Tyson G.W."/>
        </authorList>
    </citation>
    <scope>NUCLEOTIDE SEQUENCE [LARGE SCALE GENOMIC DNA]</scope>
    <source>
        <strain evidence="2">BA-92</strain>
    </source>
</reference>
<dbReference type="InterPro" id="IPR037196">
    <property type="entry name" value="HSP90_C"/>
</dbReference>
<evidence type="ECO:0000313" key="1">
    <source>
        <dbReference type="EMBL" id="EXI73260.1"/>
    </source>
</evidence>
<dbReference type="Proteomes" id="UP000021816">
    <property type="component" value="Unassembled WGS sequence"/>
</dbReference>
<evidence type="ECO:0000313" key="2">
    <source>
        <dbReference type="Proteomes" id="UP000021816"/>
    </source>
</evidence>
<dbReference type="Gene3D" id="1.20.120.790">
    <property type="entry name" value="Heat shock protein 90, C-terminal domain"/>
    <property type="match status" value="1"/>
</dbReference>
<proteinExistence type="predicted"/>
<dbReference type="EMBL" id="JEMX01000182">
    <property type="protein sequence ID" value="EXI73260.1"/>
    <property type="molecule type" value="Genomic_DNA"/>
</dbReference>
<accession>A0A011P8J3</accession>
<gene>
    <name evidence="1" type="primary">htpG_2</name>
    <name evidence="1" type="ORF">AW10_04245</name>
</gene>
<dbReference type="AlphaFoldDB" id="A0A011P8J3"/>
<name>A0A011P8J3_9PROT</name>
<dbReference type="PATRIC" id="fig|1454003.3.peg.4305"/>
<organism evidence="1 2">
    <name type="scientific">Candidatus Accumulibacter appositus</name>
    <dbReference type="NCBI Taxonomy" id="1454003"/>
    <lineage>
        <taxon>Bacteria</taxon>
        <taxon>Pseudomonadati</taxon>
        <taxon>Pseudomonadota</taxon>
        <taxon>Betaproteobacteria</taxon>
        <taxon>Candidatus Accumulibacter</taxon>
    </lineage>
</organism>
<dbReference type="SUPFAM" id="SSF110942">
    <property type="entry name" value="HSP90 C-terminal domain"/>
    <property type="match status" value="1"/>
</dbReference>
<protein>
    <submittedName>
        <fullName evidence="1">High temperature protein G</fullName>
    </submittedName>
</protein>